<dbReference type="EMBL" id="BGPR01001063">
    <property type="protein sequence ID" value="GBM44377.1"/>
    <property type="molecule type" value="Genomic_DNA"/>
</dbReference>
<name>A0A4Y2FTN2_ARAVE</name>
<comment type="caution">
    <text evidence="1">The sequence shown here is derived from an EMBL/GenBank/DDBJ whole genome shotgun (WGS) entry which is preliminary data.</text>
</comment>
<proteinExistence type="predicted"/>
<sequence>MDHGELHLHSNWDSAVPEKERKLPLLTLISRNIELIDDQAILSVDFTDSSSAGRNGSISHDRQRKFYKRSEETKMKCHIVNWFMNVTVVRPAAWFGLVKGILRQTTSGSGHP</sequence>
<evidence type="ECO:0000313" key="2">
    <source>
        <dbReference type="Proteomes" id="UP000499080"/>
    </source>
</evidence>
<reference evidence="1 2" key="1">
    <citation type="journal article" date="2019" name="Sci. Rep.">
        <title>Orb-weaving spider Araneus ventricosus genome elucidates the spidroin gene catalogue.</title>
        <authorList>
            <person name="Kono N."/>
            <person name="Nakamura H."/>
            <person name="Ohtoshi R."/>
            <person name="Moran D.A.P."/>
            <person name="Shinohara A."/>
            <person name="Yoshida Y."/>
            <person name="Fujiwara M."/>
            <person name="Mori M."/>
            <person name="Tomita M."/>
            <person name="Arakawa K."/>
        </authorList>
    </citation>
    <scope>NUCLEOTIDE SEQUENCE [LARGE SCALE GENOMIC DNA]</scope>
</reference>
<keyword evidence="2" id="KW-1185">Reference proteome</keyword>
<evidence type="ECO:0000313" key="1">
    <source>
        <dbReference type="EMBL" id="GBM44377.1"/>
    </source>
</evidence>
<protein>
    <submittedName>
        <fullName evidence="1">Uncharacterized protein</fullName>
    </submittedName>
</protein>
<dbReference type="AlphaFoldDB" id="A0A4Y2FTN2"/>
<dbReference type="Proteomes" id="UP000499080">
    <property type="component" value="Unassembled WGS sequence"/>
</dbReference>
<organism evidence="1 2">
    <name type="scientific">Araneus ventricosus</name>
    <name type="common">Orbweaver spider</name>
    <name type="synonym">Epeira ventricosa</name>
    <dbReference type="NCBI Taxonomy" id="182803"/>
    <lineage>
        <taxon>Eukaryota</taxon>
        <taxon>Metazoa</taxon>
        <taxon>Ecdysozoa</taxon>
        <taxon>Arthropoda</taxon>
        <taxon>Chelicerata</taxon>
        <taxon>Arachnida</taxon>
        <taxon>Araneae</taxon>
        <taxon>Araneomorphae</taxon>
        <taxon>Entelegynae</taxon>
        <taxon>Araneoidea</taxon>
        <taxon>Araneidae</taxon>
        <taxon>Araneus</taxon>
    </lineage>
</organism>
<gene>
    <name evidence="1" type="ORF">AVEN_147386_1</name>
</gene>
<accession>A0A4Y2FTN2</accession>